<evidence type="ECO:0000256" key="1">
    <source>
        <dbReference type="SAM" id="SignalP"/>
    </source>
</evidence>
<dbReference type="AlphaFoldDB" id="A0AAN8NUU2"/>
<feature type="signal peptide" evidence="1">
    <location>
        <begin position="1"/>
        <end position="19"/>
    </location>
</feature>
<name>A0AAN8NUU2_9PEZI</name>
<sequence>MRQTTILAFIGLLLSVASAAPVGEALSPSGVIAASSDIHLPRAIAKPATTTAAIAAPTDLEVEFFDIPVKQAISPNKRNVERLFKRGATCYDPDYYTFNTSDYWALENSFWPRTDWLYIEHLKVASWTWGTVKICVGNYYLFANTNIYVRNLGDAMAVIGGCCTGSRCAGGSTSITGDTGITISVWVTQSARGCFT</sequence>
<feature type="chain" id="PRO_5042860843" evidence="1">
    <location>
        <begin position="20"/>
        <end position="196"/>
    </location>
</feature>
<organism evidence="2 3">
    <name type="scientific">Arthrobotrys conoides</name>
    <dbReference type="NCBI Taxonomy" id="74498"/>
    <lineage>
        <taxon>Eukaryota</taxon>
        <taxon>Fungi</taxon>
        <taxon>Dikarya</taxon>
        <taxon>Ascomycota</taxon>
        <taxon>Pezizomycotina</taxon>
        <taxon>Orbiliomycetes</taxon>
        <taxon>Orbiliales</taxon>
        <taxon>Orbiliaceae</taxon>
        <taxon>Arthrobotrys</taxon>
    </lineage>
</organism>
<gene>
    <name evidence="2" type="ORF">TWF506_009226</name>
</gene>
<proteinExistence type="predicted"/>
<reference evidence="2 3" key="1">
    <citation type="submission" date="2019-10" db="EMBL/GenBank/DDBJ databases">
        <authorList>
            <person name="Palmer J.M."/>
        </authorList>
    </citation>
    <scope>NUCLEOTIDE SEQUENCE [LARGE SCALE GENOMIC DNA]</scope>
    <source>
        <strain evidence="2 3">TWF506</strain>
    </source>
</reference>
<evidence type="ECO:0000313" key="2">
    <source>
        <dbReference type="EMBL" id="KAK6513063.1"/>
    </source>
</evidence>
<evidence type="ECO:0000313" key="3">
    <source>
        <dbReference type="Proteomes" id="UP001307849"/>
    </source>
</evidence>
<dbReference type="EMBL" id="JAVHJM010000006">
    <property type="protein sequence ID" value="KAK6513063.1"/>
    <property type="molecule type" value="Genomic_DNA"/>
</dbReference>
<accession>A0AAN8NUU2</accession>
<comment type="caution">
    <text evidence="2">The sequence shown here is derived from an EMBL/GenBank/DDBJ whole genome shotgun (WGS) entry which is preliminary data.</text>
</comment>
<protein>
    <submittedName>
        <fullName evidence="2">Uncharacterized protein</fullName>
    </submittedName>
</protein>
<keyword evidence="1" id="KW-0732">Signal</keyword>
<dbReference type="Proteomes" id="UP001307849">
    <property type="component" value="Unassembled WGS sequence"/>
</dbReference>
<keyword evidence="3" id="KW-1185">Reference proteome</keyword>